<accession>A0ABY8XU35</accession>
<dbReference type="EMBL" id="CP127173">
    <property type="protein sequence ID" value="WIV59144.1"/>
    <property type="molecule type" value="Genomic_DNA"/>
</dbReference>
<feature type="region of interest" description="Disordered" evidence="1">
    <location>
        <begin position="1"/>
        <end position="21"/>
    </location>
</feature>
<gene>
    <name evidence="2" type="ORF">QP939_11195</name>
</gene>
<evidence type="ECO:0000313" key="2">
    <source>
        <dbReference type="EMBL" id="WIV59144.1"/>
    </source>
</evidence>
<dbReference type="Proteomes" id="UP001227101">
    <property type="component" value="Chromosome"/>
</dbReference>
<dbReference type="RefSeq" id="WP_285456622.1">
    <property type="nucleotide sequence ID" value="NZ_CP127173.1"/>
</dbReference>
<organism evidence="2 3">
    <name type="scientific">Amycolatopsis nalaikhensis</name>
    <dbReference type="NCBI Taxonomy" id="715472"/>
    <lineage>
        <taxon>Bacteria</taxon>
        <taxon>Bacillati</taxon>
        <taxon>Actinomycetota</taxon>
        <taxon>Actinomycetes</taxon>
        <taxon>Pseudonocardiales</taxon>
        <taxon>Pseudonocardiaceae</taxon>
        <taxon>Amycolatopsis</taxon>
    </lineage>
</organism>
<evidence type="ECO:0000313" key="3">
    <source>
        <dbReference type="Proteomes" id="UP001227101"/>
    </source>
</evidence>
<evidence type="ECO:0000256" key="1">
    <source>
        <dbReference type="SAM" id="MobiDB-lite"/>
    </source>
</evidence>
<feature type="compositionally biased region" description="Polar residues" evidence="1">
    <location>
        <begin position="1"/>
        <end position="16"/>
    </location>
</feature>
<proteinExistence type="predicted"/>
<name>A0ABY8XU35_9PSEU</name>
<reference evidence="2 3" key="1">
    <citation type="submission" date="2023-06" db="EMBL/GenBank/DDBJ databases">
        <authorList>
            <person name="Oyuntsetseg B."/>
            <person name="Kim S.B."/>
        </authorList>
    </citation>
    <scope>NUCLEOTIDE SEQUENCE [LARGE SCALE GENOMIC DNA]</scope>
    <source>
        <strain evidence="2 3">2-2</strain>
    </source>
</reference>
<keyword evidence="3" id="KW-1185">Reference proteome</keyword>
<sequence>MSTMADTATCHGSTGPNVIDGPLWTVGQPLPDLRPVEIVDVRQAHRLLGRAHRQGRAP</sequence>
<protein>
    <submittedName>
        <fullName evidence="2">Uncharacterized protein</fullName>
    </submittedName>
</protein>